<feature type="transmembrane region" description="Helical" evidence="1">
    <location>
        <begin position="251"/>
        <end position="270"/>
    </location>
</feature>
<feature type="domain" description="Lnb N-terminal periplasmic" evidence="3">
    <location>
        <begin position="25"/>
        <end position="175"/>
    </location>
</feature>
<feature type="transmembrane region" description="Helical" evidence="1">
    <location>
        <begin position="365"/>
        <end position="383"/>
    </location>
</feature>
<feature type="transmembrane region" description="Helical" evidence="1">
    <location>
        <begin position="282"/>
        <end position="303"/>
    </location>
</feature>
<evidence type="ECO:0000259" key="3">
    <source>
        <dbReference type="Pfam" id="PF13387"/>
    </source>
</evidence>
<dbReference type="AlphaFoldDB" id="A0AAU7BUY8"/>
<dbReference type="InterPro" id="IPR025178">
    <property type="entry name" value="Lnb_N"/>
</dbReference>
<proteinExistence type="predicted"/>
<dbReference type="InterPro" id="IPR057436">
    <property type="entry name" value="5TMH_Lnb"/>
</dbReference>
<evidence type="ECO:0000259" key="4">
    <source>
        <dbReference type="Pfam" id="PF25221"/>
    </source>
</evidence>
<sequence length="390" mass="45377">MKIKLLLLLLFLCCTTSNAQLKLSDQAEISVLTIGPGTLLMDAFGHNGFRVRDRERMLDVVFNYGTFDFDTPNFYLKFAQGKLNYRLEHNPYDDFFQYYIAQNRSIDEQILDLTRTQKQQVFDFLLNNAKPENKYYLYDFFYDNCATKMKDVLKASLNEQITFTKPNNFNAKTFRGLIHEQVNKNSWGSLGIDVALGSVIDKKATPEEHMFLPKFIHSFFDKTTFTSSNKPLVKELRSLYKKVDKPISSSFFTSPLMVFSLLGALILWITYQDYKKDVRSKWLDIGLFSITGLIGVFLLILWFATDHTTTANNYNLLWAVPINLFVIKQLLKPAPKKWFIKYLKFLIIMLCLLTLHWIIGVQVFAIGLIPLFIALLVRYVFLIKFHNQSN</sequence>
<dbReference type="RefSeq" id="WP_347924969.1">
    <property type="nucleotide sequence ID" value="NZ_CP157199.1"/>
</dbReference>
<feature type="signal peptide" evidence="2">
    <location>
        <begin position="1"/>
        <end position="19"/>
    </location>
</feature>
<feature type="transmembrane region" description="Helical" evidence="1">
    <location>
        <begin position="315"/>
        <end position="331"/>
    </location>
</feature>
<keyword evidence="1" id="KW-0812">Transmembrane</keyword>
<dbReference type="Pfam" id="PF13387">
    <property type="entry name" value="Lnb_N"/>
    <property type="match status" value="1"/>
</dbReference>
<gene>
    <name evidence="5" type="ORF">ABGB03_03800</name>
</gene>
<keyword evidence="1" id="KW-0472">Membrane</keyword>
<evidence type="ECO:0000256" key="2">
    <source>
        <dbReference type="SAM" id="SignalP"/>
    </source>
</evidence>
<accession>A0AAU7BUY8</accession>
<dbReference type="Pfam" id="PF25221">
    <property type="entry name" value="5TMH_Lnb"/>
    <property type="match status" value="1"/>
</dbReference>
<organism evidence="5">
    <name type="scientific">Pontimicrobium sp. SW4</name>
    <dbReference type="NCBI Taxonomy" id="3153519"/>
    <lineage>
        <taxon>Bacteria</taxon>
        <taxon>Pseudomonadati</taxon>
        <taxon>Bacteroidota</taxon>
        <taxon>Flavobacteriia</taxon>
        <taxon>Flavobacteriales</taxon>
        <taxon>Flavobacteriaceae</taxon>
        <taxon>Pontimicrobium</taxon>
    </lineage>
</organism>
<keyword evidence="1" id="KW-1133">Transmembrane helix</keyword>
<evidence type="ECO:0000256" key="1">
    <source>
        <dbReference type="SAM" id="Phobius"/>
    </source>
</evidence>
<feature type="chain" id="PRO_5043346877" evidence="2">
    <location>
        <begin position="20"/>
        <end position="390"/>
    </location>
</feature>
<dbReference type="EMBL" id="CP157199">
    <property type="protein sequence ID" value="XBG62031.1"/>
    <property type="molecule type" value="Genomic_DNA"/>
</dbReference>
<keyword evidence="2" id="KW-0732">Signal</keyword>
<feature type="transmembrane region" description="Helical" evidence="1">
    <location>
        <begin position="343"/>
        <end position="359"/>
    </location>
</feature>
<evidence type="ECO:0000313" key="5">
    <source>
        <dbReference type="EMBL" id="XBG62031.1"/>
    </source>
</evidence>
<reference evidence="5" key="1">
    <citation type="submission" date="2024-05" db="EMBL/GenBank/DDBJ databases">
        <title>Pontimicrobium maritimus sp. nov., isolated form sea water.</title>
        <authorList>
            <person name="Muhammad N."/>
            <person name="Vuong T.Q."/>
            <person name="Han H.L."/>
            <person name="Kim S.-G."/>
        </authorList>
    </citation>
    <scope>NUCLEOTIDE SEQUENCE</scope>
    <source>
        <strain evidence="5">SW4</strain>
    </source>
</reference>
<protein>
    <submittedName>
        <fullName evidence="5">DUF4105 domain-containing protein</fullName>
    </submittedName>
</protein>
<name>A0AAU7BUY8_9FLAO</name>
<feature type="domain" description="Lnb-like transmembrane" evidence="4">
    <location>
        <begin position="250"/>
        <end position="385"/>
    </location>
</feature>